<evidence type="ECO:0000256" key="6">
    <source>
        <dbReference type="SAM" id="Coils"/>
    </source>
</evidence>
<dbReference type="PROSITE" id="PS50846">
    <property type="entry name" value="HMA_2"/>
    <property type="match status" value="2"/>
</dbReference>
<organism evidence="8 10">
    <name type="scientific">Cardamine amara subsp. amara</name>
    <dbReference type="NCBI Taxonomy" id="228776"/>
    <lineage>
        <taxon>Eukaryota</taxon>
        <taxon>Viridiplantae</taxon>
        <taxon>Streptophyta</taxon>
        <taxon>Embryophyta</taxon>
        <taxon>Tracheophyta</taxon>
        <taxon>Spermatophyta</taxon>
        <taxon>Magnoliopsida</taxon>
        <taxon>eudicotyledons</taxon>
        <taxon>Gunneridae</taxon>
        <taxon>Pentapetalae</taxon>
        <taxon>rosids</taxon>
        <taxon>malvids</taxon>
        <taxon>Brassicales</taxon>
        <taxon>Brassicaceae</taxon>
        <taxon>Cardamineae</taxon>
        <taxon>Cardamine</taxon>
    </lineage>
</organism>
<feature type="coiled-coil region" evidence="6">
    <location>
        <begin position="162"/>
        <end position="196"/>
    </location>
</feature>
<keyword evidence="6" id="KW-0175">Coiled coil</keyword>
<evidence type="ECO:0000313" key="8">
    <source>
        <dbReference type="EMBL" id="KAL1202561.1"/>
    </source>
</evidence>
<dbReference type="Gene3D" id="3.30.70.100">
    <property type="match status" value="2"/>
</dbReference>
<protein>
    <submittedName>
        <fullName evidence="8">Heavy metal-associated isoprenylated plant protein 17</fullName>
    </submittedName>
</protein>
<dbReference type="InterPro" id="IPR006121">
    <property type="entry name" value="HMA_dom"/>
</dbReference>
<keyword evidence="3" id="KW-0449">Lipoprotein</keyword>
<keyword evidence="2" id="KW-0479">Metal-binding</keyword>
<evidence type="ECO:0000256" key="3">
    <source>
        <dbReference type="ARBA" id="ARBA00023288"/>
    </source>
</evidence>
<evidence type="ECO:0000313" key="9">
    <source>
        <dbReference type="EMBL" id="KAL1209670.1"/>
    </source>
</evidence>
<evidence type="ECO:0000256" key="2">
    <source>
        <dbReference type="ARBA" id="ARBA00022723"/>
    </source>
</evidence>
<name>A0ABD1AUN9_CARAN</name>
<dbReference type="GO" id="GO:0046872">
    <property type="term" value="F:metal ion binding"/>
    <property type="evidence" value="ECO:0007669"/>
    <property type="project" value="UniProtKB-KW"/>
</dbReference>
<evidence type="ECO:0000256" key="1">
    <source>
        <dbReference type="ARBA" id="ARBA00022481"/>
    </source>
</evidence>
<dbReference type="EMBL" id="JBANAX010000574">
    <property type="protein sequence ID" value="KAL1202561.1"/>
    <property type="molecule type" value="Genomic_DNA"/>
</dbReference>
<comment type="similarity">
    <text evidence="5">Belongs to the HIPP family.</text>
</comment>
<reference evidence="8 10" key="1">
    <citation type="submission" date="2024-04" db="EMBL/GenBank/DDBJ databases">
        <title>Genome assembly C_amara_ONT_v2.</title>
        <authorList>
            <person name="Yant L."/>
            <person name="Moore C."/>
            <person name="Slenker M."/>
        </authorList>
    </citation>
    <scope>NUCLEOTIDE SEQUENCE [LARGE SCALE GENOMIC DNA]</scope>
    <source>
        <tissue evidence="8">Leaf</tissue>
    </source>
</reference>
<dbReference type="Pfam" id="PF00403">
    <property type="entry name" value="HMA"/>
    <property type="match status" value="1"/>
</dbReference>
<evidence type="ECO:0000313" key="10">
    <source>
        <dbReference type="Proteomes" id="UP001558713"/>
    </source>
</evidence>
<dbReference type="EMBL" id="JBANAX010000409">
    <property type="protein sequence ID" value="KAL1209670.1"/>
    <property type="molecule type" value="Genomic_DNA"/>
</dbReference>
<gene>
    <name evidence="9" type="ORF">V5N11_015879</name>
    <name evidence="8" type="ORF">V5N11_035418</name>
</gene>
<sequence>MMGCWPKQSLRENVDNVIVTEAELKIGMYCERFAKKIRKVSCQFEGVEACITDMNSQKVMVSGNFNLGKLVKTLKNKTGKKIEILMKKEKSDMVQKEGHEHEIVPPETRIMKVEFDIPFLCEEYKKSYGKVIKKCEGVITYVADVENKKVVVVGNFDKDELLRKLNKKIKMHQKIMKAEKERKDREECKIAAEIREEIDKDRNIYLQPNTDYEKEMAKYYMLSDENPKGYSIS</sequence>
<dbReference type="Proteomes" id="UP001558713">
    <property type="component" value="Unassembled WGS sequence"/>
</dbReference>
<evidence type="ECO:0000256" key="5">
    <source>
        <dbReference type="ARBA" id="ARBA00024045"/>
    </source>
</evidence>
<dbReference type="InterPro" id="IPR036163">
    <property type="entry name" value="HMA_dom_sf"/>
</dbReference>
<keyword evidence="1" id="KW-0488">Methylation</keyword>
<evidence type="ECO:0000259" key="7">
    <source>
        <dbReference type="PROSITE" id="PS50846"/>
    </source>
</evidence>
<accession>A0ABD1AUN9</accession>
<dbReference type="AlphaFoldDB" id="A0ABD1AUN9"/>
<keyword evidence="4" id="KW-0636">Prenylation</keyword>
<dbReference type="SUPFAM" id="SSF55008">
    <property type="entry name" value="HMA, heavy metal-associated domain"/>
    <property type="match status" value="1"/>
</dbReference>
<feature type="domain" description="HMA" evidence="7">
    <location>
        <begin position="110"/>
        <end position="177"/>
    </location>
</feature>
<dbReference type="PANTHER" id="PTHR46195:SF30">
    <property type="entry name" value="HEAVY METAL-ASSOCIATED ISOPRENYLATED PLANT PROTEIN 17-RELATED"/>
    <property type="match status" value="1"/>
</dbReference>
<comment type="caution">
    <text evidence="8">The sequence shown here is derived from an EMBL/GenBank/DDBJ whole genome shotgun (WGS) entry which is preliminary data.</text>
</comment>
<proteinExistence type="inferred from homology"/>
<feature type="domain" description="HMA" evidence="7">
    <location>
        <begin position="19"/>
        <end position="83"/>
    </location>
</feature>
<dbReference type="InterPro" id="IPR044577">
    <property type="entry name" value="HIPP4/7/8/17/18/19"/>
</dbReference>
<evidence type="ECO:0000256" key="4">
    <source>
        <dbReference type="ARBA" id="ARBA00023289"/>
    </source>
</evidence>
<dbReference type="PANTHER" id="PTHR46195">
    <property type="entry name" value="HEAVY METAL-ASSOCIATED ISOPRENYLATED PLANT PROTEIN 7"/>
    <property type="match status" value="1"/>
</dbReference>
<keyword evidence="10" id="KW-1185">Reference proteome</keyword>